<dbReference type="InterPro" id="IPR023023">
    <property type="entry name" value="dNTPase_2"/>
</dbReference>
<keyword evidence="1 2" id="KW-0378">Hydrolase</keyword>
<evidence type="ECO:0000256" key="1">
    <source>
        <dbReference type="ARBA" id="ARBA00022801"/>
    </source>
</evidence>
<protein>
    <recommendedName>
        <fullName evidence="2">Deoxyguanosinetriphosphate triphosphohydrolase-like protein</fullName>
    </recommendedName>
</protein>
<dbReference type="InterPro" id="IPR006674">
    <property type="entry name" value="HD_domain"/>
</dbReference>
<dbReference type="Gene3D" id="1.10.3210.10">
    <property type="entry name" value="Hypothetical protein af1432"/>
    <property type="match status" value="1"/>
</dbReference>
<dbReference type="CDD" id="cd00077">
    <property type="entry name" value="HDc"/>
    <property type="match status" value="1"/>
</dbReference>
<keyword evidence="5" id="KW-1185">Reference proteome</keyword>
<dbReference type="InterPro" id="IPR026875">
    <property type="entry name" value="PHydrolase_assoc_dom"/>
</dbReference>
<dbReference type="HAMAP" id="MF_01212">
    <property type="entry name" value="dGTPase_type2"/>
    <property type="match status" value="1"/>
</dbReference>
<dbReference type="RefSeq" id="WP_255228346.1">
    <property type="nucleotide sequence ID" value="NZ_JAJEKE010000015.1"/>
</dbReference>
<name>A0ABT1NJS1_9FIRM</name>
<dbReference type="InterPro" id="IPR051094">
    <property type="entry name" value="Diverse_Catalytic_Enzymes"/>
</dbReference>
<dbReference type="PANTHER" id="PTHR35795:SF1">
    <property type="entry name" value="BIS(5'-NUCLEOSYL)-TETRAPHOSPHATASE, SYMMETRICAL"/>
    <property type="match status" value="1"/>
</dbReference>
<comment type="caution">
    <text evidence="4">The sequence shown here is derived from an EMBL/GenBank/DDBJ whole genome shotgun (WGS) entry which is preliminary data.</text>
</comment>
<dbReference type="Pfam" id="PF13286">
    <property type="entry name" value="HD_assoc"/>
    <property type="match status" value="1"/>
</dbReference>
<dbReference type="PANTHER" id="PTHR35795">
    <property type="entry name" value="SLR1885 PROTEIN"/>
    <property type="match status" value="1"/>
</dbReference>
<dbReference type="NCBIfam" id="NF002327">
    <property type="entry name" value="PRK01286.1-2"/>
    <property type="match status" value="1"/>
</dbReference>
<feature type="domain" description="HD" evidence="3">
    <location>
        <begin position="75"/>
        <end position="185"/>
    </location>
</feature>
<dbReference type="PROSITE" id="PS51831">
    <property type="entry name" value="HD"/>
    <property type="match status" value="1"/>
</dbReference>
<proteinExistence type="inferred from homology"/>
<sequence length="332" mass="38281">MNIRQRTEEIEKLILSPYAVACIDSVGRDKPEDKCIIRTDFQRDRDRIIHSKAFRRLKHKTQVFISPEKDHYRTRLTHTLEVSQIARTIARALRLNEDLTEAIALGHDLGHTPFGHAGEAVLDSIHPSGFKHNEQSLRVVEILEDKRGLNLTWEVRDGILNHTGDNLPSTLEGMVVKFSDRIAYINHDIDDALRADILSTADIPEQCLEVLGSDHKSRINTMITDIITESLDKPYVRMSEGVDEATKQLRNFMYDHVYIGSKAKVEEVKVKYIIRQLYEFFIANPEEIPQDLRMKLPCESIHRLTCDYIAGMTDRYALNKYKAIFLPTAWQI</sequence>
<evidence type="ECO:0000313" key="4">
    <source>
        <dbReference type="EMBL" id="MCQ1530824.1"/>
    </source>
</evidence>
<dbReference type="SMART" id="SM00471">
    <property type="entry name" value="HDc"/>
    <property type="match status" value="1"/>
</dbReference>
<reference evidence="4 5" key="1">
    <citation type="submission" date="2021-10" db="EMBL/GenBank/DDBJ databases">
        <title>Lutispora strain m25 sp. nov., a thermophilic, non-spore-forming bacterium isolated from a lab-scale methanogenic bioreactor digesting anaerobic sludge.</title>
        <authorList>
            <person name="El Houari A."/>
            <person name="Mcdonald J."/>
        </authorList>
    </citation>
    <scope>NUCLEOTIDE SEQUENCE [LARGE SCALE GENOMIC DNA]</scope>
    <source>
        <strain evidence="5">m25</strain>
    </source>
</reference>
<dbReference type="NCBIfam" id="TIGR01353">
    <property type="entry name" value="dGTP_triPase"/>
    <property type="match status" value="1"/>
</dbReference>
<dbReference type="Proteomes" id="UP001651880">
    <property type="component" value="Unassembled WGS sequence"/>
</dbReference>
<accession>A0ABT1NJS1</accession>
<organism evidence="4 5">
    <name type="scientific">Lutispora saccharofermentans</name>
    <dbReference type="NCBI Taxonomy" id="3024236"/>
    <lineage>
        <taxon>Bacteria</taxon>
        <taxon>Bacillati</taxon>
        <taxon>Bacillota</taxon>
        <taxon>Clostridia</taxon>
        <taxon>Lutisporales</taxon>
        <taxon>Lutisporaceae</taxon>
        <taxon>Lutispora</taxon>
    </lineage>
</organism>
<gene>
    <name evidence="4" type="ORF">LJD61_14895</name>
</gene>
<dbReference type="InterPro" id="IPR006261">
    <property type="entry name" value="dGTPase"/>
</dbReference>
<dbReference type="InterPro" id="IPR003607">
    <property type="entry name" value="HD/PDEase_dom"/>
</dbReference>
<evidence type="ECO:0000256" key="2">
    <source>
        <dbReference type="HAMAP-Rule" id="MF_01212"/>
    </source>
</evidence>
<evidence type="ECO:0000313" key="5">
    <source>
        <dbReference type="Proteomes" id="UP001651880"/>
    </source>
</evidence>
<dbReference type="Pfam" id="PF01966">
    <property type="entry name" value="HD"/>
    <property type="match status" value="1"/>
</dbReference>
<evidence type="ECO:0000259" key="3">
    <source>
        <dbReference type="PROSITE" id="PS51831"/>
    </source>
</evidence>
<comment type="similarity">
    <text evidence="2">Belongs to the dGTPase family. Type 2 subfamily.</text>
</comment>
<dbReference type="SUPFAM" id="SSF109604">
    <property type="entry name" value="HD-domain/PDEase-like"/>
    <property type="match status" value="1"/>
</dbReference>
<dbReference type="EMBL" id="JAJEKE010000015">
    <property type="protein sequence ID" value="MCQ1530824.1"/>
    <property type="molecule type" value="Genomic_DNA"/>
</dbReference>